<dbReference type="InterPro" id="IPR050853">
    <property type="entry name" value="WD_repeat_DNA-damage-binding"/>
</dbReference>
<feature type="compositionally biased region" description="Acidic residues" evidence="10">
    <location>
        <begin position="851"/>
        <end position="863"/>
    </location>
</feature>
<feature type="compositionally biased region" description="Basic and acidic residues" evidence="10">
    <location>
        <begin position="1758"/>
        <end position="1775"/>
    </location>
</feature>
<name>A0A7J5X6Z7_DISMA</name>
<feature type="region of interest" description="Disordered" evidence="10">
    <location>
        <begin position="1243"/>
        <end position="1307"/>
    </location>
</feature>
<dbReference type="InterPro" id="IPR023578">
    <property type="entry name" value="Ras_GEF_dom_sf"/>
</dbReference>
<feature type="region of interest" description="Disordered" evidence="10">
    <location>
        <begin position="1697"/>
        <end position="1775"/>
    </location>
</feature>
<evidence type="ECO:0000256" key="8">
    <source>
        <dbReference type="PROSITE-ProRule" id="PRU00221"/>
    </source>
</evidence>
<comment type="function">
    <text evidence="1">Specifically binds 5-hydroxymethylcytosine (5hmC), suggesting that it acts as a specific reader of 5hmC.</text>
</comment>
<evidence type="ECO:0000313" key="15">
    <source>
        <dbReference type="Proteomes" id="UP000518266"/>
    </source>
</evidence>
<feature type="compositionally biased region" description="Basic and acidic residues" evidence="10">
    <location>
        <begin position="822"/>
        <end position="850"/>
    </location>
</feature>
<dbReference type="InterPro" id="IPR036964">
    <property type="entry name" value="RASGEF_cat_dom_sf"/>
</dbReference>
<dbReference type="InterPro" id="IPR036322">
    <property type="entry name" value="WD40_repeat_dom_sf"/>
</dbReference>
<dbReference type="InterPro" id="IPR011993">
    <property type="entry name" value="PH-like_dom_sf"/>
</dbReference>
<protein>
    <recommendedName>
        <fullName evidence="3">WD repeat-containing protein 76</fullName>
    </recommendedName>
</protein>
<accession>A0A7J5X6Z7</accession>
<dbReference type="CDD" id="cd13261">
    <property type="entry name" value="PH_RasGRF1_2"/>
    <property type="match status" value="1"/>
</dbReference>
<dbReference type="InterPro" id="IPR001680">
    <property type="entry name" value="WD40_rpt"/>
</dbReference>
<dbReference type="CDD" id="cd00160">
    <property type="entry name" value="RhoGEF"/>
    <property type="match status" value="1"/>
</dbReference>
<evidence type="ECO:0000256" key="2">
    <source>
        <dbReference type="ARBA" id="ARBA00005434"/>
    </source>
</evidence>
<feature type="domain" description="Ras-GEF" evidence="12">
    <location>
        <begin position="1038"/>
        <end position="1265"/>
    </location>
</feature>
<dbReference type="InterPro" id="IPR015943">
    <property type="entry name" value="WD40/YVTN_repeat-like_dom_sf"/>
</dbReference>
<dbReference type="Pfam" id="PF00617">
    <property type="entry name" value="RasGEF"/>
    <property type="match status" value="1"/>
</dbReference>
<dbReference type="FunFam" id="2.30.29.30:FF:000117">
    <property type="entry name" value="ras-specific guanine nucleotide-releasing factor 1 isoform X2"/>
    <property type="match status" value="1"/>
</dbReference>
<evidence type="ECO:0000256" key="7">
    <source>
        <dbReference type="PROSITE-ProRule" id="PRU00168"/>
    </source>
</evidence>
<dbReference type="PANTHER" id="PTHR14773:SF0">
    <property type="entry name" value="WD REPEAT-CONTAINING PROTEIN 76"/>
    <property type="match status" value="1"/>
</dbReference>
<dbReference type="InterPro" id="IPR001849">
    <property type="entry name" value="PH_domain"/>
</dbReference>
<dbReference type="Pfam" id="PF00169">
    <property type="entry name" value="PH"/>
    <property type="match status" value="1"/>
</dbReference>
<organism evidence="14 15">
    <name type="scientific">Dissostichus mawsoni</name>
    <name type="common">Antarctic cod</name>
    <dbReference type="NCBI Taxonomy" id="36200"/>
    <lineage>
        <taxon>Eukaryota</taxon>
        <taxon>Metazoa</taxon>
        <taxon>Chordata</taxon>
        <taxon>Craniata</taxon>
        <taxon>Vertebrata</taxon>
        <taxon>Euteleostomi</taxon>
        <taxon>Actinopterygii</taxon>
        <taxon>Neopterygii</taxon>
        <taxon>Teleostei</taxon>
        <taxon>Neoteleostei</taxon>
        <taxon>Acanthomorphata</taxon>
        <taxon>Eupercaria</taxon>
        <taxon>Perciformes</taxon>
        <taxon>Notothenioidei</taxon>
        <taxon>Nototheniidae</taxon>
        <taxon>Dissostichus</taxon>
    </lineage>
</organism>
<dbReference type="GO" id="GO:0007264">
    <property type="term" value="P:small GTPase-mediated signal transduction"/>
    <property type="evidence" value="ECO:0007669"/>
    <property type="project" value="InterPro"/>
</dbReference>
<dbReference type="Pfam" id="PF00400">
    <property type="entry name" value="WD40"/>
    <property type="match status" value="1"/>
</dbReference>
<dbReference type="PANTHER" id="PTHR14773">
    <property type="entry name" value="WD REPEAT-CONTAINING PROTEIN 76"/>
    <property type="match status" value="1"/>
</dbReference>
<dbReference type="Proteomes" id="UP000518266">
    <property type="component" value="Unassembled WGS sequence"/>
</dbReference>
<dbReference type="SUPFAM" id="SSF50978">
    <property type="entry name" value="WD40 repeat-like"/>
    <property type="match status" value="2"/>
</dbReference>
<dbReference type="Gene3D" id="1.20.900.10">
    <property type="entry name" value="Dbl homology (DH) domain"/>
    <property type="match status" value="1"/>
</dbReference>
<dbReference type="PROSITE" id="PS50009">
    <property type="entry name" value="RASGEF_CAT"/>
    <property type="match status" value="1"/>
</dbReference>
<comment type="similarity">
    <text evidence="2">Belongs to the WD repeat DDB2/WDR76 family.</text>
</comment>
<dbReference type="Gene3D" id="1.20.870.10">
    <property type="entry name" value="Son of sevenless (SoS) protein Chain: S domain 1"/>
    <property type="match status" value="1"/>
</dbReference>
<dbReference type="GO" id="GO:0003677">
    <property type="term" value="F:DNA binding"/>
    <property type="evidence" value="ECO:0007669"/>
    <property type="project" value="TreeGrafter"/>
</dbReference>
<dbReference type="OrthoDB" id="10254377at2759"/>
<feature type="repeat" description="WD" evidence="8">
    <location>
        <begin position="2018"/>
        <end position="2051"/>
    </location>
</feature>
<evidence type="ECO:0000256" key="5">
    <source>
        <dbReference type="ARBA" id="ARBA00022658"/>
    </source>
</evidence>
<dbReference type="PROSITE" id="PS00741">
    <property type="entry name" value="DH_1"/>
    <property type="match status" value="1"/>
</dbReference>
<dbReference type="SMART" id="SM00325">
    <property type="entry name" value="RhoGEF"/>
    <property type="match status" value="1"/>
</dbReference>
<dbReference type="PROSITE" id="PS50003">
    <property type="entry name" value="PH_DOMAIN"/>
    <property type="match status" value="2"/>
</dbReference>
<dbReference type="Gene3D" id="1.10.840.10">
    <property type="entry name" value="Ras guanine-nucleotide exchange factors catalytic domain"/>
    <property type="match status" value="1"/>
</dbReference>
<dbReference type="InterPro" id="IPR001895">
    <property type="entry name" value="RASGEF_cat_dom"/>
</dbReference>
<dbReference type="SMART" id="SM00147">
    <property type="entry name" value="RasGEF"/>
    <property type="match status" value="1"/>
</dbReference>
<feature type="domain" description="DH" evidence="13">
    <location>
        <begin position="287"/>
        <end position="479"/>
    </location>
</feature>
<dbReference type="SMART" id="SM00320">
    <property type="entry name" value="WD40"/>
    <property type="match status" value="6"/>
</dbReference>
<proteinExistence type="inferred from homology"/>
<keyword evidence="9" id="KW-0175">Coiled coil</keyword>
<feature type="coiled-coil region" evidence="9">
    <location>
        <begin position="197"/>
        <end position="238"/>
    </location>
</feature>
<dbReference type="SMART" id="SM00229">
    <property type="entry name" value="RasGEFN"/>
    <property type="match status" value="1"/>
</dbReference>
<keyword evidence="5 7" id="KW-0344">Guanine-nucleotide releasing factor</keyword>
<dbReference type="PROSITE" id="PS50096">
    <property type="entry name" value="IQ"/>
    <property type="match status" value="1"/>
</dbReference>
<feature type="compositionally biased region" description="Basic and acidic residues" evidence="10">
    <location>
        <begin position="1284"/>
        <end position="1303"/>
    </location>
</feature>
<dbReference type="CDD" id="cd06224">
    <property type="entry name" value="REM"/>
    <property type="match status" value="1"/>
</dbReference>
<dbReference type="Gene3D" id="2.30.29.30">
    <property type="entry name" value="Pleckstrin-homology domain (PH domain)/Phosphotyrosine-binding domain (PTB)"/>
    <property type="match status" value="2"/>
</dbReference>
<evidence type="ECO:0000256" key="10">
    <source>
        <dbReference type="SAM" id="MobiDB-lite"/>
    </source>
</evidence>
<dbReference type="InterPro" id="IPR001331">
    <property type="entry name" value="GDS_CDC24_CS"/>
</dbReference>
<keyword evidence="6" id="KW-0677">Repeat</keyword>
<reference evidence="14 15" key="1">
    <citation type="submission" date="2020-03" db="EMBL/GenBank/DDBJ databases">
        <title>Dissostichus mawsoni Genome sequencing and assembly.</title>
        <authorList>
            <person name="Park H."/>
        </authorList>
    </citation>
    <scope>NUCLEOTIDE SEQUENCE [LARGE SCALE GENOMIC DNA]</scope>
    <source>
        <strain evidence="14">DM0001</strain>
        <tissue evidence="14">Muscle</tissue>
    </source>
</reference>
<evidence type="ECO:0000256" key="6">
    <source>
        <dbReference type="ARBA" id="ARBA00022737"/>
    </source>
</evidence>
<dbReference type="Pfam" id="PF00621">
    <property type="entry name" value="RhoGEF"/>
    <property type="match status" value="1"/>
</dbReference>
<dbReference type="SMART" id="SM00233">
    <property type="entry name" value="PH"/>
    <property type="match status" value="2"/>
</dbReference>
<dbReference type="SUPFAM" id="SSF50729">
    <property type="entry name" value="PH domain-like"/>
    <property type="match status" value="2"/>
</dbReference>
<dbReference type="SUPFAM" id="SSF48065">
    <property type="entry name" value="DBL homology domain (DH-domain)"/>
    <property type="match status" value="1"/>
</dbReference>
<dbReference type="GO" id="GO:2000001">
    <property type="term" value="P:regulation of DNA damage checkpoint"/>
    <property type="evidence" value="ECO:0007669"/>
    <property type="project" value="TreeGrafter"/>
</dbReference>
<dbReference type="PROSITE" id="PS00720">
    <property type="entry name" value="RASGEF"/>
    <property type="match status" value="1"/>
</dbReference>
<sequence length="2077" mass="233936">LISSEFAGITVATVDGHAGVGCCPPSVEKGKEHVESAGFPADPLRFTANMQKGMRLNDGHITYLALLAKKDGTRRGCLSKKSSDNTKWHSKWFALLQNMLFYFENDSSSRPSGLYLLEGCVCDRAPSPKPSLSAKECLEKQYYFTVTFNHDNQKSLELRSEDVKDCDEWVAAITQARNLATEHETLMQKYLHLLQIVETEKTVAKQLRQQIEDGEIEIERLKSEIAGLLKDNEKIQSNPEVPPSEDDLEIKKIKKVQSFLRGWICRRKWKTIIQDYIRSPHAESMRKRNQVVFSMLEAEAEYVQQLHILVNNFLRPLRMAASSKKPPITHDDVSSIFLNSETIMFLHQIFYQGLKARIASWPTLVLADLFDILLPMLNIYQEFVRNHQYSLQILAHCKQNRDFDKLLKQYEAKPDCEERTLETFLTYPMFQIPRYILTLHELLAHTPMSTIMHDEVSETENIRKNLAIERMIVEGCEVLLDTSQTFVRQGSLIQVPMSEKGKITRGRLGSLSLKKEGERQCFLFSKHLIICTRGSGGKLHITKNGVSSLIDCTLMEEPEGTDDETKVERSGMDTENLDFKVMVEPKDVQPYTVILVASSRQEKSAWTSDICQCIDNIRCNGLMMNAFEENSKVTVPQMIKSDTSLYCDDVDIRFSKMMNSCKVLQIRYASVERLLERLTDLRFLSIDFLNTFLHSYRVFTSADVVLEKLITIYKKPISAIPARFSLPAARATNSCTASHPRRRVPAASSPPPPPRHHQDVLAKPPTQAFAQHPHHHGGKALDLAALNCSPNGYASMHSTMSPFSKTTLDINKLYVSSTKASKIPDEGETKAEGKAEETVLNKQDLSVREECNEDPSQSEETEAEMSPPKSPSTPKNVKSKNSEFSLFSFNNGMVVSSCRELDNNRSALSAASAFAIATAGANEGTPTKEKYRRMSLASTGFPTDQRNGDKEFVIRRAATNRVLNVLRHWVSKHSQTRVISFLEEVIHDPELLTQERKAAANIIRTLTQEDPGDNQVTLEEITQMAQEDCKTEPFESHSALEIAEQLTLLDHLVFKVIPYEEFFGQGWMKNDKNERTPYIMKTTKHFNDISNKIATEILQSDDVNLRVAVIEKWVAVADICRCLHNYNAMLEITSSLNRSSVFRLKKTWLKVSKQTKTVIDKLQKLVSSEGRFKNLREALKNCDPPCVPYLGMYLTDLAFIEEGTPNYTEDSLVNFSKMRMISHIIREIRQFQQTAYKIDYQPKKMTPPVLDGPVRRSARRKAMPPIRFNDSPESVNTHSKKRKTTPDIENKSQRNREDIKEDCTSDGDGGLSAYELERLENIRQNQAFLSSMNIFQEVLPARKSLRLQNIMAETLTLPPEPSSKLKYTPVATCKQRYNYSSLKHPAGPLPMNPVNMEQGSKLPSQLLELCSENMRITEDTVAKVVKERVFSAAFHPCASSLLMATGDMGGHLGLWKLGGDWGDGGVLLFRPHTRPVSCLAFSRAQPTHLLSLSYDGSLRCMDVEKAVFDEVFIEDDLRTFDFLSHDCSTLLVGNWNGEVAIVDRRTPGNSHESLHSLDPKTLRCVSVHPLQKQCLKKNHSQAVSTLQGHSLSISSAYFSPRTGNRVLTTCLDNHISLMSILISFDRIYDTSAMTAESPLLTSIGYIHYDPTQHAHKPLAGKLSAVWDPKQEDCFVVGSLSNPRRRQTPALFKDDENLKTVQSSPPSTPRGTPYWGATKMTPPVLDGPVRRSAQRKSMVPIRFNDSPESVNTHSKKRKTTPDIKNKSQRNREDIKEDCTSEVLPARKSLRLQNIMAETLTLPPEPSSKLKYTPYSSLKHPAGPLPMNPVNMEQGSKLPSQLLELCSENMRITEDTVAKVVKERVFSAAFHPCTSSLLMATGDMGGHLGLWKGGIGDGGVLLFRPHTRPVSCLAFSRARPTHLLSLSYDGSLRCMDVEKAVFDEVFIEDGLRTFDFLSHDCSTLLVGNWNGEVAIVDRRTPGNSHESLHSLDPKTLRCVSVHPLQKQCLKKNHSQAVSTLQGHSLSISSAYFSPRTGNRVLTTCLDNHIRIYDTSAMTAESPLLTSIGYIHYDPVLSLF</sequence>
<evidence type="ECO:0000259" key="12">
    <source>
        <dbReference type="PROSITE" id="PS50009"/>
    </source>
</evidence>
<dbReference type="CDD" id="cd00155">
    <property type="entry name" value="RasGEF"/>
    <property type="match status" value="1"/>
</dbReference>
<keyword evidence="4 8" id="KW-0853">WD repeat</keyword>
<dbReference type="PROSITE" id="PS50010">
    <property type="entry name" value="DH_2"/>
    <property type="match status" value="1"/>
</dbReference>
<feature type="domain" description="PH" evidence="11">
    <location>
        <begin position="496"/>
        <end position="615"/>
    </location>
</feature>
<evidence type="ECO:0000256" key="1">
    <source>
        <dbReference type="ARBA" id="ARBA00002530"/>
    </source>
</evidence>
<dbReference type="InterPro" id="IPR000219">
    <property type="entry name" value="DH_dom"/>
</dbReference>
<feature type="non-terminal residue" evidence="14">
    <location>
        <position position="1"/>
    </location>
</feature>
<feature type="region of interest" description="Disordered" evidence="10">
    <location>
        <begin position="733"/>
        <end position="760"/>
    </location>
</feature>
<evidence type="ECO:0000259" key="13">
    <source>
        <dbReference type="PROSITE" id="PS50010"/>
    </source>
</evidence>
<dbReference type="InterPro" id="IPR035899">
    <property type="entry name" value="DBL_dom_sf"/>
</dbReference>
<comment type="caution">
    <text evidence="14">The sequence shown here is derived from an EMBL/GenBank/DDBJ whole genome shotgun (WGS) entry which is preliminary data.</text>
</comment>
<dbReference type="EMBL" id="JAAKFY010000027">
    <property type="protein sequence ID" value="KAF3832409.1"/>
    <property type="molecule type" value="Genomic_DNA"/>
</dbReference>
<feature type="region of interest" description="Disordered" evidence="10">
    <location>
        <begin position="819"/>
        <end position="879"/>
    </location>
</feature>
<evidence type="ECO:0000259" key="11">
    <source>
        <dbReference type="PROSITE" id="PS50003"/>
    </source>
</evidence>
<feature type="domain" description="PH" evidence="11">
    <location>
        <begin position="71"/>
        <end position="178"/>
    </location>
</feature>
<dbReference type="SUPFAM" id="SSF48366">
    <property type="entry name" value="Ras GEF"/>
    <property type="match status" value="1"/>
</dbReference>
<evidence type="ECO:0000256" key="9">
    <source>
        <dbReference type="SAM" id="Coils"/>
    </source>
</evidence>
<dbReference type="PROSITE" id="PS50082">
    <property type="entry name" value="WD_REPEATS_2"/>
    <property type="match status" value="1"/>
</dbReference>
<dbReference type="FunFam" id="2.30.29.30:FF:000176">
    <property type="entry name" value="ras-specific guanine nucleotide-releasing factor 1 isoform X2"/>
    <property type="match status" value="1"/>
</dbReference>
<dbReference type="InterPro" id="IPR000651">
    <property type="entry name" value="Ras-like_Gua-exchang_fac_N"/>
</dbReference>
<dbReference type="Gene3D" id="2.130.10.10">
    <property type="entry name" value="YVTN repeat-like/Quinoprotein amine dehydrogenase"/>
    <property type="match status" value="2"/>
</dbReference>
<evidence type="ECO:0000256" key="3">
    <source>
        <dbReference type="ARBA" id="ARBA00021234"/>
    </source>
</evidence>
<evidence type="ECO:0000256" key="4">
    <source>
        <dbReference type="ARBA" id="ARBA00022574"/>
    </source>
</evidence>
<dbReference type="Pfam" id="PF00618">
    <property type="entry name" value="RasGEF_N"/>
    <property type="match status" value="1"/>
</dbReference>
<dbReference type="InterPro" id="IPR019804">
    <property type="entry name" value="Ras_G-nucl-exch_fac_CS"/>
</dbReference>
<dbReference type="GO" id="GO:0005634">
    <property type="term" value="C:nucleus"/>
    <property type="evidence" value="ECO:0007669"/>
    <property type="project" value="TreeGrafter"/>
</dbReference>
<dbReference type="GO" id="GO:0005085">
    <property type="term" value="F:guanyl-nucleotide exchange factor activity"/>
    <property type="evidence" value="ECO:0007669"/>
    <property type="project" value="UniProtKB-KW"/>
</dbReference>
<dbReference type="FunFam" id="1.20.870.10:FF:000006">
    <property type="entry name" value="ras-specific guanine nucleotide-releasing factor 1 isoform X1"/>
    <property type="match status" value="1"/>
</dbReference>
<evidence type="ECO:0000313" key="14">
    <source>
        <dbReference type="EMBL" id="KAF3832409.1"/>
    </source>
</evidence>
<keyword evidence="15" id="KW-1185">Reference proteome</keyword>
<gene>
    <name evidence="14" type="ORF">F7725_026074</name>
</gene>